<evidence type="ECO:0000313" key="3">
    <source>
        <dbReference type="EMBL" id="VUZ39765.1"/>
    </source>
</evidence>
<keyword evidence="2" id="KW-1133">Transmembrane helix</keyword>
<protein>
    <submittedName>
        <fullName evidence="3">Uncharacterized protein</fullName>
    </submittedName>
</protein>
<feature type="transmembrane region" description="Helical" evidence="2">
    <location>
        <begin position="20"/>
        <end position="40"/>
    </location>
</feature>
<organism evidence="3 4">
    <name type="scientific">Hymenolepis diminuta</name>
    <name type="common">Rat tapeworm</name>
    <dbReference type="NCBI Taxonomy" id="6216"/>
    <lineage>
        <taxon>Eukaryota</taxon>
        <taxon>Metazoa</taxon>
        <taxon>Spiralia</taxon>
        <taxon>Lophotrochozoa</taxon>
        <taxon>Platyhelminthes</taxon>
        <taxon>Cestoda</taxon>
        <taxon>Eucestoda</taxon>
        <taxon>Cyclophyllidea</taxon>
        <taxon>Hymenolepididae</taxon>
        <taxon>Hymenolepis</taxon>
    </lineage>
</organism>
<proteinExistence type="predicted"/>
<evidence type="ECO:0000256" key="2">
    <source>
        <dbReference type="SAM" id="Phobius"/>
    </source>
</evidence>
<accession>A0A564XXL1</accession>
<keyword evidence="2" id="KW-0472">Membrane</keyword>
<feature type="region of interest" description="Disordered" evidence="1">
    <location>
        <begin position="93"/>
        <end position="115"/>
    </location>
</feature>
<sequence length="115" mass="12618">ECTNEDNYNNFCKLGAGLTWLGTLAFVGLIFFTFFGCIIVKMEKEIEDLTTKNNLLSNSDHAITSSAARVSAETSDSEKHLTISSTASIDEIRPGEMPKTVRSNIPPKVRDFGKA</sequence>
<feature type="non-terminal residue" evidence="3">
    <location>
        <position position="115"/>
    </location>
</feature>
<keyword evidence="4" id="KW-1185">Reference proteome</keyword>
<name>A0A564XXL1_HYMDI</name>
<dbReference type="Proteomes" id="UP000321570">
    <property type="component" value="Unassembled WGS sequence"/>
</dbReference>
<dbReference type="EMBL" id="CABIJS010000022">
    <property type="protein sequence ID" value="VUZ39765.1"/>
    <property type="molecule type" value="Genomic_DNA"/>
</dbReference>
<gene>
    <name evidence="3" type="ORF">WMSIL1_LOCUS1019</name>
</gene>
<evidence type="ECO:0000256" key="1">
    <source>
        <dbReference type="SAM" id="MobiDB-lite"/>
    </source>
</evidence>
<evidence type="ECO:0000313" key="4">
    <source>
        <dbReference type="Proteomes" id="UP000321570"/>
    </source>
</evidence>
<feature type="non-terminal residue" evidence="3">
    <location>
        <position position="1"/>
    </location>
</feature>
<keyword evidence="2" id="KW-0812">Transmembrane</keyword>
<dbReference type="AlphaFoldDB" id="A0A564XXL1"/>
<reference evidence="3 4" key="1">
    <citation type="submission" date="2019-07" db="EMBL/GenBank/DDBJ databases">
        <authorList>
            <person name="Jastrzebski P J."/>
            <person name="Paukszto L."/>
            <person name="Jastrzebski P J."/>
        </authorList>
    </citation>
    <scope>NUCLEOTIDE SEQUENCE [LARGE SCALE GENOMIC DNA]</scope>
    <source>
        <strain evidence="3 4">WMS-il1</strain>
    </source>
</reference>